<gene>
    <name evidence="5" type="ORF">GCM10023335_67260</name>
</gene>
<dbReference type="InterPro" id="IPR020084">
    <property type="entry name" value="NUDIX_hydrolase_CS"/>
</dbReference>
<keyword evidence="2" id="KW-0378">Hydrolase</keyword>
<evidence type="ECO:0000313" key="6">
    <source>
        <dbReference type="Proteomes" id="UP001501759"/>
    </source>
</evidence>
<dbReference type="InterPro" id="IPR015797">
    <property type="entry name" value="NUDIX_hydrolase-like_dom_sf"/>
</dbReference>
<evidence type="ECO:0000256" key="1">
    <source>
        <dbReference type="ARBA" id="ARBA00001946"/>
    </source>
</evidence>
<accession>A0ABP9JFQ8</accession>
<evidence type="ECO:0000256" key="2">
    <source>
        <dbReference type="ARBA" id="ARBA00022801"/>
    </source>
</evidence>
<evidence type="ECO:0000256" key="3">
    <source>
        <dbReference type="ARBA" id="ARBA00022842"/>
    </source>
</evidence>
<name>A0ABP9JFQ8_9ACTN</name>
<dbReference type="Proteomes" id="UP001501759">
    <property type="component" value="Unassembled WGS sequence"/>
</dbReference>
<dbReference type="SUPFAM" id="SSF55811">
    <property type="entry name" value="Nudix"/>
    <property type="match status" value="1"/>
</dbReference>
<organism evidence="5 6">
    <name type="scientific">Streptomyces siamensis</name>
    <dbReference type="NCBI Taxonomy" id="1274986"/>
    <lineage>
        <taxon>Bacteria</taxon>
        <taxon>Bacillati</taxon>
        <taxon>Actinomycetota</taxon>
        <taxon>Actinomycetes</taxon>
        <taxon>Kitasatosporales</taxon>
        <taxon>Streptomycetaceae</taxon>
        <taxon>Streptomyces</taxon>
    </lineage>
</organism>
<dbReference type="Pfam" id="PF00293">
    <property type="entry name" value="NUDIX"/>
    <property type="match status" value="1"/>
</dbReference>
<evidence type="ECO:0000313" key="5">
    <source>
        <dbReference type="EMBL" id="GAA5028910.1"/>
    </source>
</evidence>
<protein>
    <submittedName>
        <fullName evidence="5">Pyrimidine (Deoxy)nucleoside triphosphate diphosphatase</fullName>
    </submittedName>
</protein>
<comment type="cofactor">
    <cofactor evidence="1">
        <name>Mg(2+)</name>
        <dbReference type="ChEBI" id="CHEBI:18420"/>
    </cofactor>
</comment>
<keyword evidence="3" id="KW-0460">Magnesium</keyword>
<keyword evidence="6" id="KW-1185">Reference proteome</keyword>
<sequence>MDQREAIVAVVRRKERVLVIQRGPLARLSGYWAPLSGTLEAGETQAEALVREVHEEVGLRVSPVAKVWESQTEDGTFRLHWWTAEAEEGDVVLHPGEVSDARWVTPEEFSRLQPVFETDRVFFDRVLPQL</sequence>
<dbReference type="PROSITE" id="PS51462">
    <property type="entry name" value="NUDIX"/>
    <property type="match status" value="1"/>
</dbReference>
<dbReference type="PANTHER" id="PTHR43046:SF12">
    <property type="entry name" value="GDP-MANNOSE MANNOSYL HYDROLASE"/>
    <property type="match status" value="1"/>
</dbReference>
<reference evidence="6" key="1">
    <citation type="journal article" date="2019" name="Int. J. Syst. Evol. Microbiol.">
        <title>The Global Catalogue of Microorganisms (GCM) 10K type strain sequencing project: providing services to taxonomists for standard genome sequencing and annotation.</title>
        <authorList>
            <consortium name="The Broad Institute Genomics Platform"/>
            <consortium name="The Broad Institute Genome Sequencing Center for Infectious Disease"/>
            <person name="Wu L."/>
            <person name="Ma J."/>
        </authorList>
    </citation>
    <scope>NUCLEOTIDE SEQUENCE [LARGE SCALE GENOMIC DNA]</scope>
    <source>
        <strain evidence="6">JCM 18409</strain>
    </source>
</reference>
<dbReference type="PROSITE" id="PS00893">
    <property type="entry name" value="NUDIX_BOX"/>
    <property type="match status" value="1"/>
</dbReference>
<dbReference type="PANTHER" id="PTHR43046">
    <property type="entry name" value="GDP-MANNOSE MANNOSYL HYDROLASE"/>
    <property type="match status" value="1"/>
</dbReference>
<comment type="caution">
    <text evidence="5">The sequence shown here is derived from an EMBL/GenBank/DDBJ whole genome shotgun (WGS) entry which is preliminary data.</text>
</comment>
<proteinExistence type="predicted"/>
<evidence type="ECO:0000259" key="4">
    <source>
        <dbReference type="PROSITE" id="PS51462"/>
    </source>
</evidence>
<dbReference type="EMBL" id="BAABKB010000031">
    <property type="protein sequence ID" value="GAA5028910.1"/>
    <property type="molecule type" value="Genomic_DNA"/>
</dbReference>
<dbReference type="InterPro" id="IPR000086">
    <property type="entry name" value="NUDIX_hydrolase_dom"/>
</dbReference>
<dbReference type="Gene3D" id="3.90.79.10">
    <property type="entry name" value="Nucleoside Triphosphate Pyrophosphohydrolase"/>
    <property type="match status" value="1"/>
</dbReference>
<feature type="domain" description="Nudix hydrolase" evidence="4">
    <location>
        <begin position="2"/>
        <end position="128"/>
    </location>
</feature>